<reference evidence="2 3" key="1">
    <citation type="submission" date="2015-12" db="EMBL/GenBank/DDBJ databases">
        <title>Haloferax profundi sp. nov. isolated from the Discovery deep brine-seawater interface in the Red Sea.</title>
        <authorList>
            <person name="Zhang G."/>
            <person name="Stingl U."/>
            <person name="Rashid M."/>
        </authorList>
    </citation>
    <scope>NUCLEOTIDE SEQUENCE [LARGE SCALE GENOMIC DNA]</scope>
    <source>
        <strain evidence="2 3">SB29</strain>
    </source>
</reference>
<proteinExistence type="predicted"/>
<evidence type="ECO:0000256" key="1">
    <source>
        <dbReference type="SAM" id="Phobius"/>
    </source>
</evidence>
<dbReference type="RefSeq" id="WP_058573600.1">
    <property type="nucleotide sequence ID" value="NZ_LOPV01000652.1"/>
</dbReference>
<comment type="caution">
    <text evidence="2">The sequence shown here is derived from an EMBL/GenBank/DDBJ whole genome shotgun (WGS) entry which is preliminary data.</text>
</comment>
<evidence type="ECO:0000313" key="2">
    <source>
        <dbReference type="EMBL" id="KTG11321.1"/>
    </source>
</evidence>
<evidence type="ECO:0000313" key="3">
    <source>
        <dbReference type="Proteomes" id="UP000053157"/>
    </source>
</evidence>
<dbReference type="EMBL" id="LOPV01000652">
    <property type="protein sequence ID" value="KTG11321.1"/>
    <property type="molecule type" value="Genomic_DNA"/>
</dbReference>
<keyword evidence="1" id="KW-0472">Membrane</keyword>
<protein>
    <submittedName>
        <fullName evidence="2">Uncharacterized protein</fullName>
    </submittedName>
</protein>
<feature type="transmembrane region" description="Helical" evidence="1">
    <location>
        <begin position="48"/>
        <end position="67"/>
    </location>
</feature>
<feature type="transmembrane region" description="Helical" evidence="1">
    <location>
        <begin position="73"/>
        <end position="92"/>
    </location>
</feature>
<gene>
    <name evidence="2" type="ORF">AUR66_20080</name>
</gene>
<dbReference type="OrthoDB" id="269142at2157"/>
<keyword evidence="1" id="KW-0812">Transmembrane</keyword>
<dbReference type="Proteomes" id="UP000053157">
    <property type="component" value="Unassembled WGS sequence"/>
</dbReference>
<accession>A0A0W1RD52</accession>
<name>A0A0W1RD52_9EURY</name>
<sequence>MPSIDSFRTRRGVARFTGDSVLFEESFTGYFRALYRGYWQSEYWRRKAIFIGYIFCLLFAIGWTLSAVWAGDVLLLAGLFTFIVALLALNYLQGFRSPDRIQLDNIEDISSTRGQKGLTRPRLVITYTNDGSQYKRRVNLPSLYTDYGQEAFDCAAKAFDERGFDTD</sequence>
<organism evidence="2 3">
    <name type="scientific">Haloferax profundi</name>
    <dbReference type="NCBI Taxonomy" id="1544718"/>
    <lineage>
        <taxon>Archaea</taxon>
        <taxon>Methanobacteriati</taxon>
        <taxon>Methanobacteriota</taxon>
        <taxon>Stenosarchaea group</taxon>
        <taxon>Halobacteria</taxon>
        <taxon>Halobacteriales</taxon>
        <taxon>Haloferacaceae</taxon>
        <taxon>Haloferax</taxon>
    </lineage>
</organism>
<keyword evidence="3" id="KW-1185">Reference proteome</keyword>
<dbReference type="AlphaFoldDB" id="A0A0W1RD52"/>
<keyword evidence="1" id="KW-1133">Transmembrane helix</keyword>